<name>A0A3L8SWK4_CHLGU</name>
<sequence>KPFTKLVKEMQLHRDDFEIIKVIGRGAFGEQSGNAERRIWLPQRLFPVIFEDQRLLDLFIGQQVESCWDDRNALCFEDSRQSQDPGLKLNFLIYLMRKSHQSHKPGRACHWQKHSQTAGTGYPRLLEDLKDNFFSI</sequence>
<dbReference type="Proteomes" id="UP000276834">
    <property type="component" value="Unassembled WGS sequence"/>
</dbReference>
<protein>
    <submittedName>
        <fullName evidence="1">Uncharacterized protein</fullName>
    </submittedName>
</protein>
<gene>
    <name evidence="1" type="ORF">DV515_00001938</name>
</gene>
<reference evidence="1 2" key="1">
    <citation type="journal article" date="2018" name="Proc. R. Soc. B">
        <title>A non-coding region near Follistatin controls head colour polymorphism in the Gouldian finch.</title>
        <authorList>
            <person name="Toomey M.B."/>
            <person name="Marques C.I."/>
            <person name="Andrade P."/>
            <person name="Araujo P.M."/>
            <person name="Sabatino S."/>
            <person name="Gazda M.A."/>
            <person name="Afonso S."/>
            <person name="Lopes R.J."/>
            <person name="Corbo J.C."/>
            <person name="Carneiro M."/>
        </authorList>
    </citation>
    <scope>NUCLEOTIDE SEQUENCE [LARGE SCALE GENOMIC DNA]</scope>
    <source>
        <strain evidence="1">Red01</strain>
        <tissue evidence="1">Muscle</tissue>
    </source>
</reference>
<dbReference type="OrthoDB" id="2156623at2759"/>
<feature type="non-terminal residue" evidence="1">
    <location>
        <position position="1"/>
    </location>
</feature>
<evidence type="ECO:0000313" key="1">
    <source>
        <dbReference type="EMBL" id="RLW10148.1"/>
    </source>
</evidence>
<dbReference type="EMBL" id="QUSF01000004">
    <property type="protein sequence ID" value="RLW10148.1"/>
    <property type="molecule type" value="Genomic_DNA"/>
</dbReference>
<organism evidence="1 2">
    <name type="scientific">Chloebia gouldiae</name>
    <name type="common">Gouldian finch</name>
    <name type="synonym">Erythrura gouldiae</name>
    <dbReference type="NCBI Taxonomy" id="44316"/>
    <lineage>
        <taxon>Eukaryota</taxon>
        <taxon>Metazoa</taxon>
        <taxon>Chordata</taxon>
        <taxon>Craniata</taxon>
        <taxon>Vertebrata</taxon>
        <taxon>Euteleostomi</taxon>
        <taxon>Archelosauria</taxon>
        <taxon>Archosauria</taxon>
        <taxon>Dinosauria</taxon>
        <taxon>Saurischia</taxon>
        <taxon>Theropoda</taxon>
        <taxon>Coelurosauria</taxon>
        <taxon>Aves</taxon>
        <taxon>Neognathae</taxon>
        <taxon>Neoaves</taxon>
        <taxon>Telluraves</taxon>
        <taxon>Australaves</taxon>
        <taxon>Passeriformes</taxon>
        <taxon>Passeroidea</taxon>
        <taxon>Passeridae</taxon>
        <taxon>Chloebia</taxon>
    </lineage>
</organism>
<accession>A0A3L8SWK4</accession>
<dbReference type="AlphaFoldDB" id="A0A3L8SWK4"/>
<evidence type="ECO:0000313" key="2">
    <source>
        <dbReference type="Proteomes" id="UP000276834"/>
    </source>
</evidence>
<keyword evidence="2" id="KW-1185">Reference proteome</keyword>
<proteinExistence type="predicted"/>
<dbReference type="Gene3D" id="3.30.200.20">
    <property type="entry name" value="Phosphorylase Kinase, domain 1"/>
    <property type="match status" value="1"/>
</dbReference>
<comment type="caution">
    <text evidence="1">The sequence shown here is derived from an EMBL/GenBank/DDBJ whole genome shotgun (WGS) entry which is preliminary data.</text>
</comment>